<reference evidence="1 2" key="1">
    <citation type="submission" date="2016-08" db="EMBL/GenBank/DDBJ databases">
        <title>Complete Genome Sequence Of The Indigo Reducing Clostridium isatidis DSM15098.</title>
        <authorList>
            <person name="Little G.T."/>
            <person name="Minton N.P."/>
        </authorList>
    </citation>
    <scope>NUCLEOTIDE SEQUENCE [LARGE SCALE GENOMIC DNA]</scope>
    <source>
        <strain evidence="1 2">DSM 15098</strain>
    </source>
</reference>
<dbReference type="PROSITE" id="PS51257">
    <property type="entry name" value="PROKAR_LIPOPROTEIN"/>
    <property type="match status" value="1"/>
</dbReference>
<dbReference type="OrthoDB" id="1910347at2"/>
<sequence>MKKNILRYLIIIFTITLLVSCSSNKSEISKTEKEKIKETIDLVLSYDKGYDEKVSKHISEKNFYICNYVEFYSLYIGELELKEYNSEMLNISKDKDGLYKAALVLNMRAEALEVHEGEEEGSDEAIGENVPVEVILSLEKENYYIKSFTEYENLEKAKELSEMFR</sequence>
<proteinExistence type="predicted"/>
<evidence type="ECO:0000313" key="1">
    <source>
        <dbReference type="EMBL" id="ASW43018.1"/>
    </source>
</evidence>
<dbReference type="Proteomes" id="UP000264883">
    <property type="component" value="Chromosome"/>
</dbReference>
<protein>
    <recommendedName>
        <fullName evidence="3">Lipoprotein</fullName>
    </recommendedName>
</protein>
<organism evidence="1 2">
    <name type="scientific">Clostridium isatidis</name>
    <dbReference type="NCBI Taxonomy" id="182773"/>
    <lineage>
        <taxon>Bacteria</taxon>
        <taxon>Bacillati</taxon>
        <taxon>Bacillota</taxon>
        <taxon>Clostridia</taxon>
        <taxon>Eubacteriales</taxon>
        <taxon>Clostridiaceae</taxon>
        <taxon>Clostridium</taxon>
    </lineage>
</organism>
<dbReference type="EMBL" id="CP016786">
    <property type="protein sequence ID" value="ASW43018.1"/>
    <property type="molecule type" value="Genomic_DNA"/>
</dbReference>
<dbReference type="KEGG" id="cia:BEN51_05875"/>
<dbReference type="AlphaFoldDB" id="A0A343JBW0"/>
<evidence type="ECO:0000313" key="2">
    <source>
        <dbReference type="Proteomes" id="UP000264883"/>
    </source>
</evidence>
<accession>A0A343JBW0</accession>
<gene>
    <name evidence="1" type="ORF">BEN51_05875</name>
</gene>
<evidence type="ECO:0008006" key="3">
    <source>
        <dbReference type="Google" id="ProtNLM"/>
    </source>
</evidence>
<dbReference type="RefSeq" id="WP_119865158.1">
    <property type="nucleotide sequence ID" value="NZ_CP016786.1"/>
</dbReference>
<keyword evidence="2" id="KW-1185">Reference proteome</keyword>
<name>A0A343JBW0_9CLOT</name>